<evidence type="ECO:0000256" key="2">
    <source>
        <dbReference type="ARBA" id="ARBA00012438"/>
    </source>
</evidence>
<keyword evidence="12" id="KW-1185">Reference proteome</keyword>
<feature type="domain" description="Histidine kinase" evidence="10">
    <location>
        <begin position="40"/>
        <end position="245"/>
    </location>
</feature>
<dbReference type="OrthoDB" id="9796330at2"/>
<dbReference type="AlphaFoldDB" id="A0A154BQ61"/>
<dbReference type="InterPro" id="IPR003594">
    <property type="entry name" value="HATPase_dom"/>
</dbReference>
<comment type="catalytic activity">
    <reaction evidence="1">
        <text>ATP + protein L-histidine = ADP + protein N-phospho-L-histidine.</text>
        <dbReference type="EC" id="2.7.13.3"/>
    </reaction>
</comment>
<dbReference type="GO" id="GO:0000155">
    <property type="term" value="F:phosphorelay sensor kinase activity"/>
    <property type="evidence" value="ECO:0007669"/>
    <property type="project" value="InterPro"/>
</dbReference>
<proteinExistence type="predicted"/>
<dbReference type="PANTHER" id="PTHR43065">
    <property type="entry name" value="SENSOR HISTIDINE KINASE"/>
    <property type="match status" value="1"/>
</dbReference>
<keyword evidence="8" id="KW-0902">Two-component regulatory system</keyword>
<dbReference type="Pfam" id="PF02518">
    <property type="entry name" value="HATPase_c"/>
    <property type="match status" value="1"/>
</dbReference>
<dbReference type="InterPro" id="IPR036890">
    <property type="entry name" value="HATPase_C_sf"/>
</dbReference>
<dbReference type="GO" id="GO:0005524">
    <property type="term" value="F:ATP binding"/>
    <property type="evidence" value="ECO:0007669"/>
    <property type="project" value="UniProtKB-KW"/>
</dbReference>
<comment type="caution">
    <text evidence="11">The sequence shown here is derived from an EMBL/GenBank/DDBJ whole genome shotgun (WGS) entry which is preliminary data.</text>
</comment>
<organism evidence="11 12">
    <name type="scientific">Anaerosporomusa subterranea</name>
    <dbReference type="NCBI Taxonomy" id="1794912"/>
    <lineage>
        <taxon>Bacteria</taxon>
        <taxon>Bacillati</taxon>
        <taxon>Bacillota</taxon>
        <taxon>Negativicutes</taxon>
        <taxon>Acetonemataceae</taxon>
        <taxon>Anaerosporomusa</taxon>
    </lineage>
</organism>
<dbReference type="PRINTS" id="PR00344">
    <property type="entry name" value="BCTRLSENSOR"/>
</dbReference>
<dbReference type="EC" id="2.7.13.3" evidence="2"/>
<evidence type="ECO:0000256" key="7">
    <source>
        <dbReference type="ARBA" id="ARBA00022840"/>
    </source>
</evidence>
<dbReference type="RefSeq" id="WP_066240895.1">
    <property type="nucleotide sequence ID" value="NZ_LSGP01000017.1"/>
</dbReference>
<dbReference type="Gene3D" id="1.10.287.130">
    <property type="match status" value="1"/>
</dbReference>
<keyword evidence="5" id="KW-0547">Nucleotide-binding</keyword>
<dbReference type="InterPro" id="IPR005467">
    <property type="entry name" value="His_kinase_dom"/>
</dbReference>
<evidence type="ECO:0000256" key="9">
    <source>
        <dbReference type="SAM" id="MobiDB-lite"/>
    </source>
</evidence>
<dbReference type="CDD" id="cd00082">
    <property type="entry name" value="HisKA"/>
    <property type="match status" value="1"/>
</dbReference>
<keyword evidence="4" id="KW-0808">Transferase</keyword>
<dbReference type="InterPro" id="IPR036097">
    <property type="entry name" value="HisK_dim/P_sf"/>
</dbReference>
<dbReference type="InterPro" id="IPR003661">
    <property type="entry name" value="HisK_dim/P_dom"/>
</dbReference>
<feature type="region of interest" description="Disordered" evidence="9">
    <location>
        <begin position="1"/>
        <end position="21"/>
    </location>
</feature>
<dbReference type="SMART" id="SM00388">
    <property type="entry name" value="HisKA"/>
    <property type="match status" value="1"/>
</dbReference>
<name>A0A154BQ61_ANASB</name>
<keyword evidence="7" id="KW-0067">ATP-binding</keyword>
<protein>
    <recommendedName>
        <fullName evidence="2">histidine kinase</fullName>
        <ecNumber evidence="2">2.7.13.3</ecNumber>
    </recommendedName>
</protein>
<gene>
    <name evidence="11" type="ORF">AXX12_06455</name>
</gene>
<dbReference type="PROSITE" id="PS50109">
    <property type="entry name" value="HIS_KIN"/>
    <property type="match status" value="1"/>
</dbReference>
<evidence type="ECO:0000256" key="5">
    <source>
        <dbReference type="ARBA" id="ARBA00022741"/>
    </source>
</evidence>
<dbReference type="InterPro" id="IPR004358">
    <property type="entry name" value="Sig_transdc_His_kin-like_C"/>
</dbReference>
<dbReference type="Gene3D" id="3.30.565.10">
    <property type="entry name" value="Histidine kinase-like ATPase, C-terminal domain"/>
    <property type="match status" value="1"/>
</dbReference>
<keyword evidence="6" id="KW-0418">Kinase</keyword>
<dbReference type="STRING" id="1794912.AXX12_06455"/>
<dbReference type="SUPFAM" id="SSF55874">
    <property type="entry name" value="ATPase domain of HSP90 chaperone/DNA topoisomerase II/histidine kinase"/>
    <property type="match status" value="1"/>
</dbReference>
<reference evidence="11 12" key="1">
    <citation type="submission" date="2016-02" db="EMBL/GenBank/DDBJ databases">
        <title>Anaerosporomusa subterraneum gen. nov., sp. nov., a spore-forming obligate anaerobe isolated from saprolite.</title>
        <authorList>
            <person name="Choi J.K."/>
            <person name="Shah M."/>
            <person name="Yee N."/>
        </authorList>
    </citation>
    <scope>NUCLEOTIDE SEQUENCE [LARGE SCALE GENOMIC DNA]</scope>
    <source>
        <strain evidence="11 12">RU4</strain>
    </source>
</reference>
<dbReference type="SMART" id="SM00387">
    <property type="entry name" value="HATPase_c"/>
    <property type="match status" value="1"/>
</dbReference>
<evidence type="ECO:0000256" key="3">
    <source>
        <dbReference type="ARBA" id="ARBA00022553"/>
    </source>
</evidence>
<evidence type="ECO:0000256" key="6">
    <source>
        <dbReference type="ARBA" id="ARBA00022777"/>
    </source>
</evidence>
<evidence type="ECO:0000313" key="12">
    <source>
        <dbReference type="Proteomes" id="UP000076268"/>
    </source>
</evidence>
<dbReference type="SUPFAM" id="SSF47384">
    <property type="entry name" value="Homodimeric domain of signal transducing histidine kinase"/>
    <property type="match status" value="1"/>
</dbReference>
<evidence type="ECO:0000313" key="11">
    <source>
        <dbReference type="EMBL" id="KYZ76082.1"/>
    </source>
</evidence>
<dbReference type="EMBL" id="LSGP01000017">
    <property type="protein sequence ID" value="KYZ76082.1"/>
    <property type="molecule type" value="Genomic_DNA"/>
</dbReference>
<dbReference type="PANTHER" id="PTHR43065:SF10">
    <property type="entry name" value="PEROXIDE STRESS-ACTIVATED HISTIDINE KINASE MAK3"/>
    <property type="match status" value="1"/>
</dbReference>
<feature type="compositionally biased region" description="Polar residues" evidence="9">
    <location>
        <begin position="1"/>
        <end position="17"/>
    </location>
</feature>
<dbReference type="Pfam" id="PF00512">
    <property type="entry name" value="HisKA"/>
    <property type="match status" value="1"/>
</dbReference>
<keyword evidence="3" id="KW-0597">Phosphoprotein</keyword>
<accession>A0A154BQ61</accession>
<evidence type="ECO:0000256" key="4">
    <source>
        <dbReference type="ARBA" id="ARBA00022679"/>
    </source>
</evidence>
<evidence type="ECO:0000259" key="10">
    <source>
        <dbReference type="PROSITE" id="PS50109"/>
    </source>
</evidence>
<dbReference type="Proteomes" id="UP000076268">
    <property type="component" value="Unassembled WGS sequence"/>
</dbReference>
<sequence>MRSTTNNQYIQPGNSKLSGKRAAGFCHSHRLDAVEQIAAGLAYGIRNPLTVIKGYLQVYQRNPAYCTREALNLMLREVEDIEAITSSLISLVRNTTTEKSPQDLNQILSKLFPVIQAEAIQHGVAAELYLSDRLPLLAANREEMQQLIINLARNSLEAMSGSGRLAIGTSSKENKVVLFVRDEGSGIPPEQIKKIFTPFYTTKSGNAGLGLTVGLSIIKRHQGRMQITSTIGAGTTVRAVFPVWQQRKESYNGE</sequence>
<evidence type="ECO:0000256" key="8">
    <source>
        <dbReference type="ARBA" id="ARBA00023012"/>
    </source>
</evidence>
<evidence type="ECO:0000256" key="1">
    <source>
        <dbReference type="ARBA" id="ARBA00000085"/>
    </source>
</evidence>